<keyword evidence="2" id="KW-0732">Signal</keyword>
<evidence type="ECO:0000256" key="1">
    <source>
        <dbReference type="SAM" id="MobiDB-lite"/>
    </source>
</evidence>
<accession>A0A217EHY5</accession>
<dbReference type="EMBL" id="FZLN01000005">
    <property type="protein sequence ID" value="SNQ30088.1"/>
    <property type="molecule type" value="Genomic_DNA"/>
</dbReference>
<evidence type="ECO:0000256" key="2">
    <source>
        <dbReference type="SAM" id="SignalP"/>
    </source>
</evidence>
<dbReference type="OrthoDB" id="6694311at2"/>
<feature type="compositionally biased region" description="Low complexity" evidence="1">
    <location>
        <begin position="65"/>
        <end position="87"/>
    </location>
</feature>
<evidence type="ECO:0000313" key="4">
    <source>
        <dbReference type="Proteomes" id="UP000243463"/>
    </source>
</evidence>
<evidence type="ECO:0000313" key="3">
    <source>
        <dbReference type="EMBL" id="SNQ30088.1"/>
    </source>
</evidence>
<reference evidence="4" key="1">
    <citation type="submission" date="2017-06" db="EMBL/GenBank/DDBJ databases">
        <authorList>
            <person name="Varghese N."/>
            <person name="Submissions S."/>
        </authorList>
    </citation>
    <scope>NUCLEOTIDE SEQUENCE [LARGE SCALE GENOMIC DNA]</scope>
    <source>
        <strain evidence="4">ANC 5114</strain>
    </source>
</reference>
<feature type="chain" id="PRO_5012804161" evidence="2">
    <location>
        <begin position="19"/>
        <end position="87"/>
    </location>
</feature>
<dbReference type="RefSeq" id="WP_088824262.1">
    <property type="nucleotide sequence ID" value="NZ_FZLN01000005.1"/>
</dbReference>
<feature type="signal peptide" evidence="2">
    <location>
        <begin position="1"/>
        <end position="18"/>
    </location>
</feature>
<feature type="region of interest" description="Disordered" evidence="1">
    <location>
        <begin position="28"/>
        <end position="47"/>
    </location>
</feature>
<protein>
    <submittedName>
        <fullName evidence="3">Uncharacterized protein</fullName>
    </submittedName>
</protein>
<sequence length="87" mass="8845">MRHLLFAASLVASASALAEPAVQPGQTLESLSQAQTSTTVNGQPGSLKELLQDGKYKLVSPDPISTPASSPQTESTPPSVSTSPSAP</sequence>
<feature type="compositionally biased region" description="Polar residues" evidence="1">
    <location>
        <begin position="28"/>
        <end position="44"/>
    </location>
</feature>
<organism evidence="3 4">
    <name type="scientific">Acinetobacter apis</name>
    <dbReference type="NCBI Taxonomy" id="1229165"/>
    <lineage>
        <taxon>Bacteria</taxon>
        <taxon>Pseudomonadati</taxon>
        <taxon>Pseudomonadota</taxon>
        <taxon>Gammaproteobacteria</taxon>
        <taxon>Moraxellales</taxon>
        <taxon>Moraxellaceae</taxon>
        <taxon>Acinetobacter</taxon>
    </lineage>
</organism>
<feature type="region of interest" description="Disordered" evidence="1">
    <location>
        <begin position="57"/>
        <end position="87"/>
    </location>
</feature>
<name>A0A217EHY5_9GAMM</name>
<keyword evidence="4" id="KW-1185">Reference proteome</keyword>
<gene>
    <name evidence="3" type="ORF">SAMN05444584_2072</name>
</gene>
<dbReference type="AlphaFoldDB" id="A0A217EHY5"/>
<dbReference type="Proteomes" id="UP000243463">
    <property type="component" value="Unassembled WGS sequence"/>
</dbReference>
<proteinExistence type="predicted"/>